<dbReference type="RefSeq" id="WP_144916206.1">
    <property type="nucleotide sequence ID" value="NZ_VLLI01000017.1"/>
</dbReference>
<dbReference type="AlphaFoldDB" id="A0A562TQF5"/>
<evidence type="ECO:0000313" key="1">
    <source>
        <dbReference type="EMBL" id="TWI95060.1"/>
    </source>
</evidence>
<dbReference type="EMBL" id="VLLI01000017">
    <property type="protein sequence ID" value="TWI95060.1"/>
    <property type="molecule type" value="Genomic_DNA"/>
</dbReference>
<protein>
    <submittedName>
        <fullName evidence="1">Uncharacterized protein</fullName>
    </submittedName>
</protein>
<dbReference type="InterPro" id="IPR058512">
    <property type="entry name" value="DUF8199"/>
</dbReference>
<dbReference type="Proteomes" id="UP000317010">
    <property type="component" value="Unassembled WGS sequence"/>
</dbReference>
<name>A0A562TQF5_9SPHI</name>
<proteinExistence type="predicted"/>
<sequence length="128" mass="14016">MKRIAVIGLTAFYLLLTTGMFVCTMHCSAEGLMAKASMQMSGNKTDHCKSDKPCDCCKKHGSFVIKENIKPDFTIQFGQHPASIAPTQHLINYQAVAIIANVDTQISGKAPPWKSGRSISILFRSLLI</sequence>
<gene>
    <name evidence="1" type="ORF">JN11_04489</name>
</gene>
<dbReference type="Pfam" id="PF26622">
    <property type="entry name" value="DUF8199"/>
    <property type="match status" value="1"/>
</dbReference>
<evidence type="ECO:0000313" key="2">
    <source>
        <dbReference type="Proteomes" id="UP000317010"/>
    </source>
</evidence>
<organism evidence="1 2">
    <name type="scientific">Mucilaginibacter frigoritolerans</name>
    <dbReference type="NCBI Taxonomy" id="652788"/>
    <lineage>
        <taxon>Bacteria</taxon>
        <taxon>Pseudomonadati</taxon>
        <taxon>Bacteroidota</taxon>
        <taxon>Sphingobacteriia</taxon>
        <taxon>Sphingobacteriales</taxon>
        <taxon>Sphingobacteriaceae</taxon>
        <taxon>Mucilaginibacter</taxon>
    </lineage>
</organism>
<comment type="caution">
    <text evidence="1">The sequence shown here is derived from an EMBL/GenBank/DDBJ whole genome shotgun (WGS) entry which is preliminary data.</text>
</comment>
<reference evidence="1 2" key="1">
    <citation type="submission" date="2019-07" db="EMBL/GenBank/DDBJ databases">
        <title>Genomic Encyclopedia of Archaeal and Bacterial Type Strains, Phase II (KMG-II): from individual species to whole genera.</title>
        <authorList>
            <person name="Goeker M."/>
        </authorList>
    </citation>
    <scope>NUCLEOTIDE SEQUENCE [LARGE SCALE GENOMIC DNA]</scope>
    <source>
        <strain evidence="1 2">ATCC BAA-1854</strain>
    </source>
</reference>
<keyword evidence="2" id="KW-1185">Reference proteome</keyword>
<accession>A0A562TQF5</accession>
<dbReference type="OrthoDB" id="798836at2"/>